<sequence>MMTHPLNILLFGIGLDTYWPQFHGLKSRLEGYLGEIEQRLAQQHCIHNGGLIDSVTATDQLLEQMRHQPLDVVVLYISTYALSSTVLPLVQALGKPVLILALQPGTGLPYQRIREMTDRGDRTGEWLAHCQACSAPELANVFNRANIAFQLLVGALHNDDEVWSELEEWLNAYQIRMALSKTQIGLLGHYYDGMYDVYSNLTNLSARLGVRFKPLEMCELNHFRQNTTPALLDSKRAEMSQAFTIDPQCSESELMRAAHTACALDALVKQHHLGALAYYYEGQNGNDYENIVTSVIAGNTLLTQKEIPVAGEYEVKNVIAMKILSLLGAGGSFSEPYGIEFQDDVVLWGHDGPAHPLMAEGDVRLVPLPVYHGKPGCGVSIQMTVKNGPVTFLSVVEKRGGEIVLQYAEGESVAGETLDIGNTNSRYRFSMGARNFTRAWSTCGPAHHCSIGLGHWGSQLEKLADVLGVRTQHII</sequence>
<dbReference type="AlphaFoldDB" id="G9YCV7"/>
<evidence type="ECO:0000313" key="6">
    <source>
        <dbReference type="EMBL" id="EHM38315.1"/>
    </source>
</evidence>
<dbReference type="CDD" id="cd00578">
    <property type="entry name" value="L-fuc_L-ara-isomerases"/>
    <property type="match status" value="1"/>
</dbReference>
<keyword evidence="1" id="KW-0479">Metal-binding</keyword>
<dbReference type="GO" id="GO:0008733">
    <property type="term" value="F:L-arabinose isomerase activity"/>
    <property type="evidence" value="ECO:0007669"/>
    <property type="project" value="InterPro"/>
</dbReference>
<evidence type="ECO:0000256" key="1">
    <source>
        <dbReference type="ARBA" id="ARBA00022723"/>
    </source>
</evidence>
<evidence type="ECO:0000313" key="7">
    <source>
        <dbReference type="Proteomes" id="UP000005959"/>
    </source>
</evidence>
<comment type="caution">
    <text evidence="6">The sequence shown here is derived from an EMBL/GenBank/DDBJ whole genome shotgun (WGS) entry which is preliminary data.</text>
</comment>
<gene>
    <name evidence="6" type="ORF">HMPREF0454_04435</name>
</gene>
<evidence type="ECO:0000256" key="3">
    <source>
        <dbReference type="ARBA" id="ARBA00023211"/>
    </source>
</evidence>
<dbReference type="HOGENOM" id="CLU_045786_1_0_6"/>
<dbReference type="InterPro" id="IPR009015">
    <property type="entry name" value="Fucose_isomerase_N/cen_sf"/>
</dbReference>
<dbReference type="InterPro" id="IPR004216">
    <property type="entry name" value="Fuc/Ara_isomerase_C"/>
</dbReference>
<dbReference type="PANTHER" id="PTHR38464:SF1">
    <property type="entry name" value="L-ARABINOSE ISOMERASE"/>
    <property type="match status" value="1"/>
</dbReference>
<dbReference type="GO" id="GO:0005829">
    <property type="term" value="C:cytosol"/>
    <property type="evidence" value="ECO:0007669"/>
    <property type="project" value="TreeGrafter"/>
</dbReference>
<proteinExistence type="predicted"/>
<dbReference type="InterPro" id="IPR003762">
    <property type="entry name" value="Lara_isomerase"/>
</dbReference>
<keyword evidence="2" id="KW-0054">Arabinose catabolism</keyword>
<protein>
    <recommendedName>
        <fullName evidence="8">Arabinose isomerase</fullName>
    </recommendedName>
</protein>
<evidence type="ECO:0000256" key="4">
    <source>
        <dbReference type="ARBA" id="ARBA00023235"/>
    </source>
</evidence>
<dbReference type="GO" id="GO:0046872">
    <property type="term" value="F:metal ion binding"/>
    <property type="evidence" value="ECO:0007669"/>
    <property type="project" value="UniProtKB-KW"/>
</dbReference>
<dbReference type="PANTHER" id="PTHR38464">
    <property type="entry name" value="L-ARABINOSE ISOMERASE"/>
    <property type="match status" value="1"/>
</dbReference>
<dbReference type="SUPFAM" id="SSF50443">
    <property type="entry name" value="FucI/AraA C-terminal domain-like"/>
    <property type="match status" value="1"/>
</dbReference>
<reference evidence="6 7" key="1">
    <citation type="submission" date="2011-08" db="EMBL/GenBank/DDBJ databases">
        <authorList>
            <person name="Weinstock G."/>
            <person name="Sodergren E."/>
            <person name="Clifton S."/>
            <person name="Fulton L."/>
            <person name="Fulton B."/>
            <person name="Courtney L."/>
            <person name="Fronick C."/>
            <person name="Harrison M."/>
            <person name="Strong C."/>
            <person name="Farmer C."/>
            <person name="Delahaunty K."/>
            <person name="Markovic C."/>
            <person name="Hall O."/>
            <person name="Minx P."/>
            <person name="Tomlinson C."/>
            <person name="Mitreva M."/>
            <person name="Hou S."/>
            <person name="Chen J."/>
            <person name="Wollam A."/>
            <person name="Pepin K.H."/>
            <person name="Johnson M."/>
            <person name="Bhonagiri V."/>
            <person name="Zhang X."/>
            <person name="Suruliraj S."/>
            <person name="Warren W."/>
            <person name="Chinwalla A."/>
            <person name="Mardis E.R."/>
            <person name="Wilson R.K."/>
        </authorList>
    </citation>
    <scope>NUCLEOTIDE SEQUENCE [LARGE SCALE GENOMIC DNA]</scope>
    <source>
        <strain evidence="6 7">ATCC 51873</strain>
    </source>
</reference>
<dbReference type="EMBL" id="AGCI01000105">
    <property type="protein sequence ID" value="EHM38315.1"/>
    <property type="molecule type" value="Genomic_DNA"/>
</dbReference>
<evidence type="ECO:0000256" key="5">
    <source>
        <dbReference type="ARBA" id="ARBA00023277"/>
    </source>
</evidence>
<organism evidence="6 7">
    <name type="scientific">Hafnia alvei ATCC 51873</name>
    <dbReference type="NCBI Taxonomy" id="1002364"/>
    <lineage>
        <taxon>Bacteria</taxon>
        <taxon>Pseudomonadati</taxon>
        <taxon>Pseudomonadota</taxon>
        <taxon>Gammaproteobacteria</taxon>
        <taxon>Enterobacterales</taxon>
        <taxon>Hafniaceae</taxon>
        <taxon>Hafnia</taxon>
    </lineage>
</organism>
<name>G9YCV7_HAFAL</name>
<accession>G9YCV7</accession>
<dbReference type="Proteomes" id="UP000005959">
    <property type="component" value="Unassembled WGS sequence"/>
</dbReference>
<dbReference type="PATRIC" id="fig|1002364.3.peg.3987"/>
<evidence type="ECO:0000256" key="2">
    <source>
        <dbReference type="ARBA" id="ARBA00022935"/>
    </source>
</evidence>
<evidence type="ECO:0008006" key="8">
    <source>
        <dbReference type="Google" id="ProtNLM"/>
    </source>
</evidence>
<keyword evidence="5" id="KW-0119">Carbohydrate metabolism</keyword>
<keyword evidence="4" id="KW-0413">Isomerase</keyword>
<dbReference type="GO" id="GO:0019569">
    <property type="term" value="P:L-arabinose catabolic process to D-xylulose 5-phosphate"/>
    <property type="evidence" value="ECO:0007669"/>
    <property type="project" value="TreeGrafter"/>
</dbReference>
<keyword evidence="3" id="KW-0464">Manganese</keyword>
<dbReference type="SUPFAM" id="SSF53743">
    <property type="entry name" value="FucI/AraA N-terminal and middle domains"/>
    <property type="match status" value="1"/>
</dbReference>